<protein>
    <recommendedName>
        <fullName evidence="1">DUF427 domain-containing protein</fullName>
    </recommendedName>
</protein>
<organism evidence="2 3">
    <name type="scientific">Spongiactinospora gelatinilytica</name>
    <dbReference type="NCBI Taxonomy" id="2666298"/>
    <lineage>
        <taxon>Bacteria</taxon>
        <taxon>Bacillati</taxon>
        <taxon>Actinomycetota</taxon>
        <taxon>Actinomycetes</taxon>
        <taxon>Streptosporangiales</taxon>
        <taxon>Streptosporangiaceae</taxon>
        <taxon>Spongiactinospora</taxon>
    </lineage>
</organism>
<dbReference type="PANTHER" id="PTHR34310">
    <property type="entry name" value="DUF427 DOMAIN PROTEIN (AFU_ORTHOLOGUE AFUA_3G02220)"/>
    <property type="match status" value="1"/>
</dbReference>
<dbReference type="Gene3D" id="2.170.150.40">
    <property type="entry name" value="Domain of unknown function (DUF427)"/>
    <property type="match status" value="1"/>
</dbReference>
<dbReference type="EMBL" id="POUA01000034">
    <property type="protein sequence ID" value="PZG52233.1"/>
    <property type="molecule type" value="Genomic_DNA"/>
</dbReference>
<dbReference type="PANTHER" id="PTHR34310:SF5">
    <property type="entry name" value="DUF427 DOMAIN PROTEIN (AFU_ORTHOLOGUE AFUA_3G02220)"/>
    <property type="match status" value="1"/>
</dbReference>
<sequence>MITFGGGAKTIVYAPQRGDHRVVDISQRDFSLRTKVAGPGRPTAARCGGHSGPRPTQRAIQAASRSRVSAWAPPRGSLKSGFLVESRTRSLCLWKGAAGYYDVVVDGEANPDAAFVYRRPSLLARKIKNHVAFWRGVRPAFRVSQGP</sequence>
<accession>A0A2W2GWX1</accession>
<evidence type="ECO:0000259" key="1">
    <source>
        <dbReference type="Pfam" id="PF04248"/>
    </source>
</evidence>
<keyword evidence="3" id="KW-1185">Reference proteome</keyword>
<proteinExistence type="predicted"/>
<dbReference type="AlphaFoldDB" id="A0A2W2GWX1"/>
<dbReference type="Pfam" id="PF04248">
    <property type="entry name" value="NTP_transf_9"/>
    <property type="match status" value="1"/>
</dbReference>
<evidence type="ECO:0000313" key="2">
    <source>
        <dbReference type="EMBL" id="PZG52233.1"/>
    </source>
</evidence>
<name>A0A2W2GWX1_9ACTN</name>
<reference evidence="2 3" key="1">
    <citation type="submission" date="2018-01" db="EMBL/GenBank/DDBJ databases">
        <title>Draft genome sequence of Sphaerisporangium sp. 7K107.</title>
        <authorList>
            <person name="Sahin N."/>
            <person name="Saygin H."/>
            <person name="Ay H."/>
        </authorList>
    </citation>
    <scope>NUCLEOTIDE SEQUENCE [LARGE SCALE GENOMIC DNA]</scope>
    <source>
        <strain evidence="2 3">7K107</strain>
    </source>
</reference>
<gene>
    <name evidence="2" type="ORF">C1I98_06980</name>
</gene>
<evidence type="ECO:0000313" key="3">
    <source>
        <dbReference type="Proteomes" id="UP000248544"/>
    </source>
</evidence>
<dbReference type="Proteomes" id="UP000248544">
    <property type="component" value="Unassembled WGS sequence"/>
</dbReference>
<dbReference type="InterPro" id="IPR038694">
    <property type="entry name" value="DUF427_sf"/>
</dbReference>
<comment type="caution">
    <text evidence="2">The sequence shown here is derived from an EMBL/GenBank/DDBJ whole genome shotgun (WGS) entry which is preliminary data.</text>
</comment>
<dbReference type="InterPro" id="IPR007361">
    <property type="entry name" value="DUF427"/>
</dbReference>
<feature type="domain" description="DUF427" evidence="1">
    <location>
        <begin position="74"/>
        <end position="135"/>
    </location>
</feature>